<dbReference type="Proteomes" id="UP000594464">
    <property type="component" value="Chromosome"/>
</dbReference>
<proteinExistence type="predicted"/>
<dbReference type="Pfam" id="PF00149">
    <property type="entry name" value="Metallophos"/>
    <property type="match status" value="1"/>
</dbReference>
<dbReference type="PIRSF" id="PIRSF033091">
    <property type="entry name" value="Pesterase_YhaO"/>
    <property type="match status" value="1"/>
</dbReference>
<evidence type="ECO:0000313" key="4">
    <source>
        <dbReference type="Proteomes" id="UP000594464"/>
    </source>
</evidence>
<dbReference type="SUPFAM" id="SSF56300">
    <property type="entry name" value="Metallo-dependent phosphatases"/>
    <property type="match status" value="1"/>
</dbReference>
<dbReference type="InterPro" id="IPR050535">
    <property type="entry name" value="DNA_Repair-Maintenance_Comp"/>
</dbReference>
<keyword evidence="3" id="KW-0540">Nuclease</keyword>
<gene>
    <name evidence="3" type="ORF">G3M78_06855</name>
</gene>
<evidence type="ECO:0000259" key="2">
    <source>
        <dbReference type="Pfam" id="PF00149"/>
    </source>
</evidence>
<dbReference type="PANTHER" id="PTHR30337:SF7">
    <property type="entry name" value="PHOSPHOESTERASE"/>
    <property type="match status" value="1"/>
</dbReference>
<evidence type="ECO:0000313" key="3">
    <source>
        <dbReference type="EMBL" id="QPJ65122.1"/>
    </source>
</evidence>
<dbReference type="KEGG" id="nva:G3M78_06855"/>
<dbReference type="InterPro" id="IPR014576">
    <property type="entry name" value="Pesterase_YhaO"/>
</dbReference>
<feature type="domain" description="Calcineurin-like phosphoesterase" evidence="2">
    <location>
        <begin position="4"/>
        <end position="202"/>
    </location>
</feature>
<protein>
    <submittedName>
        <fullName evidence="3">DNA repair exonuclease</fullName>
    </submittedName>
</protein>
<dbReference type="InterPro" id="IPR041796">
    <property type="entry name" value="Mre11_N"/>
</dbReference>
<sequence length="418" mass="46947">MSSFRFLHCSDLHIDSPFKGLARVRPELARRLREAGYQAFQNIVALAISEEVDAVVIAGDIYDSADKSLQAQFKFHRGLQQLSDAGIPTFVAHGNHDPLDSWSASLERPANVHIFSGREPQCMPVIRNGRELAHVHGVSFPRRDIRDNLSLQFNVKNAEVISIAVLHANVGADSQHENYAPCTLQDLVSKPFDYWALGHVHAHKILRQEHPAVVYPGNVQARQFREAGPRGCCIVNLTRHSSPQIAFVPIDAIRFMEDTLDLSGATTLNDAVQQAQRRCMDLALQSEGRESVIRLHLVGRAEIDGDLRKPQGREDLQGEIQSFLDSQSPPIWVDIQIETAGVYDIETYRNGSSFISDVLALYDQTLSEPDREELMALLKPLFEDWPGRNSLDEISEDELRELLLQARDLTLNQLIPQD</sequence>
<keyword evidence="1" id="KW-0378">Hydrolase</keyword>
<dbReference type="InterPro" id="IPR004843">
    <property type="entry name" value="Calcineurin-like_PHP"/>
</dbReference>
<dbReference type="EMBL" id="CP048620">
    <property type="protein sequence ID" value="QPJ65122.1"/>
    <property type="molecule type" value="Genomic_DNA"/>
</dbReference>
<dbReference type="GO" id="GO:0004527">
    <property type="term" value="F:exonuclease activity"/>
    <property type="evidence" value="ECO:0007669"/>
    <property type="project" value="UniProtKB-KW"/>
</dbReference>
<dbReference type="InterPro" id="IPR029052">
    <property type="entry name" value="Metallo-depent_PP-like"/>
</dbReference>
<organism evidence="3 4">
    <name type="scientific">Candidatus Nitrohelix vancouverensis</name>
    <dbReference type="NCBI Taxonomy" id="2705534"/>
    <lineage>
        <taxon>Bacteria</taxon>
        <taxon>Pseudomonadati</taxon>
        <taxon>Nitrospinota/Tectimicrobiota group</taxon>
        <taxon>Nitrospinota</taxon>
        <taxon>Nitrospinia</taxon>
        <taxon>Nitrospinales</taxon>
        <taxon>Nitrospinaceae</taxon>
        <taxon>Candidatus Nitrohelix</taxon>
    </lineage>
</organism>
<name>A0A7T0C2D8_9BACT</name>
<evidence type="ECO:0000256" key="1">
    <source>
        <dbReference type="ARBA" id="ARBA00022801"/>
    </source>
</evidence>
<dbReference type="CDD" id="cd00840">
    <property type="entry name" value="MPP_Mre11_N"/>
    <property type="match status" value="1"/>
</dbReference>
<dbReference type="PANTHER" id="PTHR30337">
    <property type="entry name" value="COMPONENT OF ATP-DEPENDENT DSDNA EXONUCLEASE"/>
    <property type="match status" value="1"/>
</dbReference>
<keyword evidence="3" id="KW-0269">Exonuclease</keyword>
<dbReference type="AlphaFoldDB" id="A0A7T0C2D8"/>
<reference evidence="4" key="1">
    <citation type="submission" date="2020-02" db="EMBL/GenBank/DDBJ databases">
        <title>Genomic and physiological characterization of two novel Nitrospinaceae genera.</title>
        <authorList>
            <person name="Mueller A.J."/>
            <person name="Jung M.-Y."/>
            <person name="Strachan C.R."/>
            <person name="Herbold C.W."/>
            <person name="Kirkegaard R.H."/>
            <person name="Daims H."/>
        </authorList>
    </citation>
    <scope>NUCLEOTIDE SEQUENCE [LARGE SCALE GENOMIC DNA]</scope>
</reference>
<dbReference type="Gene3D" id="3.60.21.10">
    <property type="match status" value="1"/>
</dbReference>
<accession>A0A7T0C2D8</accession>